<dbReference type="Gene3D" id="1.25.40.10">
    <property type="entry name" value="Tetratricopeptide repeat domain"/>
    <property type="match status" value="1"/>
</dbReference>
<evidence type="ECO:0000313" key="12">
    <source>
        <dbReference type="EMBL" id="NJB98402.1"/>
    </source>
</evidence>
<dbReference type="PANTHER" id="PTHR38035:SF1">
    <property type="entry name" value="ANCILLARY SECYEG TRANSLOCON SUBUNIT"/>
    <property type="match status" value="1"/>
</dbReference>
<dbReference type="InterPro" id="IPR011990">
    <property type="entry name" value="TPR-like_helical_dom_sf"/>
</dbReference>
<evidence type="ECO:0000256" key="3">
    <source>
        <dbReference type="ARBA" id="ARBA00022692"/>
    </source>
</evidence>
<evidence type="ECO:0000256" key="9">
    <source>
        <dbReference type="SAM" id="MobiDB-lite"/>
    </source>
</evidence>
<comment type="similarity">
    <text evidence="7">Belongs to the YfgM family.</text>
</comment>
<dbReference type="AlphaFoldDB" id="A0A7X6BE44"/>
<name>A0A7X6BE44_9SPHN</name>
<comment type="subcellular location">
    <subcellularLocation>
        <location evidence="1">Cell membrane</location>
        <topology evidence="1">Single-pass type II membrane protein</topology>
    </subcellularLocation>
</comment>
<accession>A0A7X6BE44</accession>
<evidence type="ECO:0000256" key="8">
    <source>
        <dbReference type="ARBA" id="ARBA00024235"/>
    </source>
</evidence>
<keyword evidence="4 10" id="KW-1133">Transmembrane helix</keyword>
<sequence length="238" mass="25906">MALPPSGTTDEAFLREVDEEYRRDQLIRAGRRYGIWIAIGVVAFLVAVAGWLFYDHSQRTAAEARGEEYDAALQLAAQNQVGQAQPALDKLAQGEDGYAAMARFTQGNLLFQQGDKKGAAAKFASIVTDSKLAQPFRDLALVRQTQAEFDTLKPQDVIQRLGTLANPDSPWFGTAGEMVAAAYLKSGKRGEAAKLYRQLSEAGSRVPDSIRERTGELAKTLSVTPTAPTAQTQEKQAK</sequence>
<feature type="domain" description="Ancillary SecYEG translocon subunit/Cell division coordinator CpoB TPR" evidence="11">
    <location>
        <begin position="32"/>
        <end position="199"/>
    </location>
</feature>
<comment type="caution">
    <text evidence="12">The sequence shown here is derived from an EMBL/GenBank/DDBJ whole genome shotgun (WGS) entry which is preliminary data.</text>
</comment>
<keyword evidence="5 10" id="KW-0472">Membrane</keyword>
<evidence type="ECO:0000313" key="13">
    <source>
        <dbReference type="Proteomes" id="UP000531251"/>
    </source>
</evidence>
<evidence type="ECO:0000256" key="7">
    <source>
        <dbReference type="ARBA" id="ARBA00024197"/>
    </source>
</evidence>
<dbReference type="GO" id="GO:0044877">
    <property type="term" value="F:protein-containing complex binding"/>
    <property type="evidence" value="ECO:0007669"/>
    <property type="project" value="InterPro"/>
</dbReference>
<feature type="transmembrane region" description="Helical" evidence="10">
    <location>
        <begin position="33"/>
        <end position="54"/>
    </location>
</feature>
<feature type="compositionally biased region" description="Polar residues" evidence="9">
    <location>
        <begin position="221"/>
        <end position="238"/>
    </location>
</feature>
<dbReference type="PANTHER" id="PTHR38035">
    <property type="entry name" value="UPF0070 PROTEIN YFGM"/>
    <property type="match status" value="1"/>
</dbReference>
<evidence type="ECO:0000256" key="10">
    <source>
        <dbReference type="SAM" id="Phobius"/>
    </source>
</evidence>
<keyword evidence="6" id="KW-0143">Chaperone</keyword>
<dbReference type="Pfam" id="PF09976">
    <property type="entry name" value="TPR_21"/>
    <property type="match status" value="1"/>
</dbReference>
<keyword evidence="2" id="KW-1003">Cell membrane</keyword>
<evidence type="ECO:0000256" key="5">
    <source>
        <dbReference type="ARBA" id="ARBA00023136"/>
    </source>
</evidence>
<evidence type="ECO:0000256" key="6">
    <source>
        <dbReference type="ARBA" id="ARBA00023186"/>
    </source>
</evidence>
<keyword evidence="3 10" id="KW-0812">Transmembrane</keyword>
<feature type="region of interest" description="Disordered" evidence="9">
    <location>
        <begin position="216"/>
        <end position="238"/>
    </location>
</feature>
<dbReference type="RefSeq" id="WP_125976512.1">
    <property type="nucleotide sequence ID" value="NZ_BAAADY010000023.1"/>
</dbReference>
<evidence type="ECO:0000256" key="4">
    <source>
        <dbReference type="ARBA" id="ARBA00022989"/>
    </source>
</evidence>
<proteinExistence type="inferred from homology"/>
<protein>
    <recommendedName>
        <fullName evidence="8">Ancillary SecYEG translocon subunit</fullName>
    </recommendedName>
</protein>
<dbReference type="GO" id="GO:0005886">
    <property type="term" value="C:plasma membrane"/>
    <property type="evidence" value="ECO:0007669"/>
    <property type="project" value="UniProtKB-SubCell"/>
</dbReference>
<gene>
    <name evidence="12" type="ORF">GGR89_002734</name>
</gene>
<evidence type="ECO:0000256" key="2">
    <source>
        <dbReference type="ARBA" id="ARBA00022475"/>
    </source>
</evidence>
<evidence type="ECO:0000256" key="1">
    <source>
        <dbReference type="ARBA" id="ARBA00004401"/>
    </source>
</evidence>
<evidence type="ECO:0000259" key="11">
    <source>
        <dbReference type="Pfam" id="PF09976"/>
    </source>
</evidence>
<dbReference type="Proteomes" id="UP000531251">
    <property type="component" value="Unassembled WGS sequence"/>
</dbReference>
<dbReference type="SUPFAM" id="SSF48452">
    <property type="entry name" value="TPR-like"/>
    <property type="match status" value="1"/>
</dbReference>
<reference evidence="12 13" key="1">
    <citation type="submission" date="2020-03" db="EMBL/GenBank/DDBJ databases">
        <title>Genomic Encyclopedia of Type Strains, Phase IV (KMG-IV): sequencing the most valuable type-strain genomes for metagenomic binning, comparative biology and taxonomic classification.</title>
        <authorList>
            <person name="Goeker M."/>
        </authorList>
    </citation>
    <scope>NUCLEOTIDE SEQUENCE [LARGE SCALE GENOMIC DNA]</scope>
    <source>
        <strain evidence="12 13">DSM 7225</strain>
    </source>
</reference>
<organism evidence="12 13">
    <name type="scientific">Sphingomonas trueperi</name>
    <dbReference type="NCBI Taxonomy" id="53317"/>
    <lineage>
        <taxon>Bacteria</taxon>
        <taxon>Pseudomonadati</taxon>
        <taxon>Pseudomonadota</taxon>
        <taxon>Alphaproteobacteria</taxon>
        <taxon>Sphingomonadales</taxon>
        <taxon>Sphingomonadaceae</taxon>
        <taxon>Sphingomonas</taxon>
    </lineage>
</organism>
<dbReference type="EMBL" id="JAATJB010000008">
    <property type="protein sequence ID" value="NJB98402.1"/>
    <property type="molecule type" value="Genomic_DNA"/>
</dbReference>
<keyword evidence="13" id="KW-1185">Reference proteome</keyword>
<dbReference type="InterPro" id="IPR026039">
    <property type="entry name" value="YfgM"/>
</dbReference>
<dbReference type="InterPro" id="IPR018704">
    <property type="entry name" value="SecYEG/CpoB_TPR"/>
</dbReference>